<organism evidence="1">
    <name type="scientific">Fagus sylvatica</name>
    <name type="common">Beechnut</name>
    <dbReference type="NCBI Taxonomy" id="28930"/>
    <lineage>
        <taxon>Eukaryota</taxon>
        <taxon>Viridiplantae</taxon>
        <taxon>Streptophyta</taxon>
        <taxon>Embryophyta</taxon>
        <taxon>Tracheophyta</taxon>
        <taxon>Spermatophyta</taxon>
        <taxon>Magnoliopsida</taxon>
        <taxon>eudicotyledons</taxon>
        <taxon>Gunneridae</taxon>
        <taxon>Pentapetalae</taxon>
        <taxon>rosids</taxon>
        <taxon>fabids</taxon>
        <taxon>Fagales</taxon>
        <taxon>Fagaceae</taxon>
        <taxon>Fagus</taxon>
    </lineage>
</organism>
<proteinExistence type="predicted"/>
<dbReference type="AlphaFoldDB" id="A0A2N9HD49"/>
<dbReference type="EMBL" id="OIVN01003584">
    <property type="protein sequence ID" value="SPD12276.1"/>
    <property type="molecule type" value="Genomic_DNA"/>
</dbReference>
<reference evidence="1" key="1">
    <citation type="submission" date="2018-02" db="EMBL/GenBank/DDBJ databases">
        <authorList>
            <person name="Cohen D.B."/>
            <person name="Kent A.D."/>
        </authorList>
    </citation>
    <scope>NUCLEOTIDE SEQUENCE</scope>
</reference>
<evidence type="ECO:0000313" key="1">
    <source>
        <dbReference type="EMBL" id="SPD12276.1"/>
    </source>
</evidence>
<sequence length="228" mass="24639">MMFLLSSACSTQRKGKETYWCTCCPIKAQFGLRARHVHWAVKGHLGLFIALLGSSSFSSDMFGLGQIQLGSFKPSQSPMSSVCSASPKKQTVKLLLGLNCSPTSPICSSTSPICSFSTSICSVSAWNDLLSSDPICPFLSPICPPWPRSVSALIRSARNLQEQSDLSSASVQTARHLHGQSSFSSASELIFLGSFEPVLFQFRLLRILFMASTTLPRFGVGHGSSQHP</sequence>
<protein>
    <submittedName>
        <fullName evidence="1">Uncharacterized protein</fullName>
    </submittedName>
</protein>
<gene>
    <name evidence="1" type="ORF">FSB_LOCUS40158</name>
</gene>
<name>A0A2N9HD49_FAGSY</name>
<accession>A0A2N9HD49</accession>